<keyword evidence="3" id="KW-1185">Reference proteome</keyword>
<evidence type="ECO:0000313" key="3">
    <source>
        <dbReference type="Proteomes" id="UP001589818"/>
    </source>
</evidence>
<keyword evidence="2" id="KW-0378">Hydrolase</keyword>
<feature type="domain" description="D-alanyl-D-alanine carboxypeptidase-like core" evidence="1">
    <location>
        <begin position="53"/>
        <end position="182"/>
    </location>
</feature>
<comment type="caution">
    <text evidence="2">The sequence shown here is derived from an EMBL/GenBank/DDBJ whole genome shotgun (WGS) entry which is preliminary data.</text>
</comment>
<organism evidence="2 3">
    <name type="scientific">Paenibacillus mendelii</name>
    <dbReference type="NCBI Taxonomy" id="206163"/>
    <lineage>
        <taxon>Bacteria</taxon>
        <taxon>Bacillati</taxon>
        <taxon>Bacillota</taxon>
        <taxon>Bacilli</taxon>
        <taxon>Bacillales</taxon>
        <taxon>Paenibacillaceae</taxon>
        <taxon>Paenibacillus</taxon>
    </lineage>
</organism>
<dbReference type="SUPFAM" id="SSF55166">
    <property type="entry name" value="Hedgehog/DD-peptidase"/>
    <property type="match status" value="1"/>
</dbReference>
<dbReference type="Gene3D" id="3.30.200.180">
    <property type="match status" value="1"/>
</dbReference>
<evidence type="ECO:0000313" key="2">
    <source>
        <dbReference type="EMBL" id="MFC0396636.1"/>
    </source>
</evidence>
<dbReference type="Pfam" id="PF02557">
    <property type="entry name" value="VanY"/>
    <property type="match status" value="1"/>
</dbReference>
<reference evidence="2 3" key="1">
    <citation type="submission" date="2024-09" db="EMBL/GenBank/DDBJ databases">
        <authorList>
            <person name="Sun Q."/>
            <person name="Mori K."/>
        </authorList>
    </citation>
    <scope>NUCLEOTIDE SEQUENCE [LARGE SCALE GENOMIC DNA]</scope>
    <source>
        <strain evidence="2 3">CCM 4839</strain>
    </source>
</reference>
<dbReference type="InterPro" id="IPR052179">
    <property type="entry name" value="DD-CPase-like"/>
</dbReference>
<dbReference type="InterPro" id="IPR003709">
    <property type="entry name" value="VanY-like_core_dom"/>
</dbReference>
<dbReference type="PANTHER" id="PTHR34385:SF1">
    <property type="entry name" value="PEPTIDOGLYCAN L-ALANYL-D-GLUTAMATE ENDOPEPTIDASE CWLK"/>
    <property type="match status" value="1"/>
</dbReference>
<evidence type="ECO:0000259" key="1">
    <source>
        <dbReference type="Pfam" id="PF02557"/>
    </source>
</evidence>
<name>A0ABV6JL46_9BACL</name>
<accession>A0ABV6JL46</accession>
<dbReference type="GO" id="GO:0004180">
    <property type="term" value="F:carboxypeptidase activity"/>
    <property type="evidence" value="ECO:0007669"/>
    <property type="project" value="UniProtKB-KW"/>
</dbReference>
<dbReference type="RefSeq" id="WP_204821322.1">
    <property type="nucleotide sequence ID" value="NZ_JANHOF010000012.1"/>
</dbReference>
<protein>
    <submittedName>
        <fullName evidence="2">D-alanyl-D-alanine carboxypeptidase family protein</fullName>
    </submittedName>
</protein>
<dbReference type="PANTHER" id="PTHR34385">
    <property type="entry name" value="D-ALANYL-D-ALANINE CARBOXYPEPTIDASE"/>
    <property type="match status" value="1"/>
</dbReference>
<keyword evidence="2" id="KW-0645">Protease</keyword>
<dbReference type="InterPro" id="IPR009045">
    <property type="entry name" value="Zn_M74/Hedgehog-like"/>
</dbReference>
<dbReference type="Gene3D" id="3.30.1380.10">
    <property type="match status" value="1"/>
</dbReference>
<dbReference type="Proteomes" id="UP001589818">
    <property type="component" value="Unassembled WGS sequence"/>
</dbReference>
<sequence length="267" mass="30685">MRHADHEIRLNREMMHSGHLILVNRDYPVAEHHQASLVPIATIQQAGTEEQDIRLDQTGYRQLSALLEACQAIDSIGIVSGYRTRAQQQHIYSTSLAAHGAAFTANYVARPNESEHQTGLAVDVGQLLEEDVDYLCPSFPDHGVYALFKQKAAEYGFIQRYKEGKQPVTNIACEPWHYRYVGVPHSIIMEQYDMCLEEYIAYMEQFTFEGSHLYMKIKNRLIEMYMIKAEHDVTLIPIRRGSCYEWSGNNKDGFIVTICHDHEKGFQ</sequence>
<dbReference type="EMBL" id="JBHLVF010000064">
    <property type="protein sequence ID" value="MFC0396636.1"/>
    <property type="molecule type" value="Genomic_DNA"/>
</dbReference>
<gene>
    <name evidence="2" type="ORF">ACFFJ8_35470</name>
</gene>
<proteinExistence type="predicted"/>
<keyword evidence="2" id="KW-0121">Carboxypeptidase</keyword>